<dbReference type="EMBL" id="JBANAX010000065">
    <property type="protein sequence ID" value="KAL1223780.1"/>
    <property type="molecule type" value="Genomic_DNA"/>
</dbReference>
<keyword evidence="3" id="KW-1185">Reference proteome</keyword>
<evidence type="ECO:0000313" key="1">
    <source>
        <dbReference type="EMBL" id="KAL1192848.1"/>
    </source>
</evidence>
<name>A0ABD0ZEE7_CARAN</name>
<sequence length="71" mass="7812">MRLVSKFDGKEQINDGEDWVPLPQEYMHALEVILRENLMENCTSIGRSFYSNSKGGSKEIGGGAVGLGGFF</sequence>
<organism evidence="1 3">
    <name type="scientific">Cardamine amara subsp. amara</name>
    <dbReference type="NCBI Taxonomy" id="228776"/>
    <lineage>
        <taxon>Eukaryota</taxon>
        <taxon>Viridiplantae</taxon>
        <taxon>Streptophyta</taxon>
        <taxon>Embryophyta</taxon>
        <taxon>Tracheophyta</taxon>
        <taxon>Spermatophyta</taxon>
        <taxon>Magnoliopsida</taxon>
        <taxon>eudicotyledons</taxon>
        <taxon>Gunneridae</taxon>
        <taxon>Pentapetalae</taxon>
        <taxon>rosids</taxon>
        <taxon>malvids</taxon>
        <taxon>Brassicales</taxon>
        <taxon>Brassicaceae</taxon>
        <taxon>Cardamineae</taxon>
        <taxon>Cardamine</taxon>
    </lineage>
</organism>
<gene>
    <name evidence="2" type="ORF">V5N11_005833</name>
    <name evidence="1" type="ORF">V5N11_009321</name>
</gene>
<evidence type="ECO:0000313" key="2">
    <source>
        <dbReference type="EMBL" id="KAL1223780.1"/>
    </source>
</evidence>
<accession>A0ABD0ZEE7</accession>
<proteinExistence type="predicted"/>
<dbReference type="EMBL" id="JBANAX010000807">
    <property type="protein sequence ID" value="KAL1192848.1"/>
    <property type="molecule type" value="Genomic_DNA"/>
</dbReference>
<dbReference type="AlphaFoldDB" id="A0ABD0ZEE7"/>
<protein>
    <submittedName>
        <fullName evidence="1">Protein argonaute 7</fullName>
    </submittedName>
</protein>
<comment type="caution">
    <text evidence="1">The sequence shown here is derived from an EMBL/GenBank/DDBJ whole genome shotgun (WGS) entry which is preliminary data.</text>
</comment>
<evidence type="ECO:0000313" key="3">
    <source>
        <dbReference type="Proteomes" id="UP001558713"/>
    </source>
</evidence>
<reference evidence="1 3" key="1">
    <citation type="submission" date="2024-04" db="EMBL/GenBank/DDBJ databases">
        <title>Genome assembly C_amara_ONT_v2.</title>
        <authorList>
            <person name="Yant L."/>
            <person name="Moore C."/>
            <person name="Slenker M."/>
        </authorList>
    </citation>
    <scope>NUCLEOTIDE SEQUENCE [LARGE SCALE GENOMIC DNA]</scope>
    <source>
        <tissue evidence="1">Leaf</tissue>
    </source>
</reference>
<dbReference type="Proteomes" id="UP001558713">
    <property type="component" value="Unassembled WGS sequence"/>
</dbReference>